<evidence type="ECO:0000256" key="10">
    <source>
        <dbReference type="SAM" id="Phobius"/>
    </source>
</evidence>
<dbReference type="PANTHER" id="PTHR48021">
    <property type="match status" value="1"/>
</dbReference>
<feature type="transmembrane region" description="Helical" evidence="10">
    <location>
        <begin position="184"/>
        <end position="205"/>
    </location>
</feature>
<dbReference type="InterPro" id="IPR005828">
    <property type="entry name" value="MFS_sugar_transport-like"/>
</dbReference>
<dbReference type="SUPFAM" id="SSF103473">
    <property type="entry name" value="MFS general substrate transporter"/>
    <property type="match status" value="1"/>
</dbReference>
<evidence type="ECO:0000256" key="1">
    <source>
        <dbReference type="ARBA" id="ARBA00004651"/>
    </source>
</evidence>
<evidence type="ECO:0000256" key="4">
    <source>
        <dbReference type="ARBA" id="ARBA00022475"/>
    </source>
</evidence>
<dbReference type="FunFam" id="1.20.1250.20:FF:000218">
    <property type="entry name" value="facilitated trehalose transporter Tret1"/>
    <property type="match status" value="1"/>
</dbReference>
<dbReference type="InterPro" id="IPR050549">
    <property type="entry name" value="MFS_Trehalose_Transporter"/>
</dbReference>
<keyword evidence="8 10" id="KW-0472">Membrane</keyword>
<dbReference type="PROSITE" id="PS50850">
    <property type="entry name" value="MFS"/>
    <property type="match status" value="1"/>
</dbReference>
<keyword evidence="13" id="KW-1185">Reference proteome</keyword>
<feature type="transmembrane region" description="Helical" evidence="10">
    <location>
        <begin position="263"/>
        <end position="290"/>
    </location>
</feature>
<evidence type="ECO:0000256" key="9">
    <source>
        <dbReference type="SAM" id="MobiDB-lite"/>
    </source>
</evidence>
<proteinExistence type="inferred from homology"/>
<dbReference type="Proteomes" id="UP001064489">
    <property type="component" value="Chromosome 2"/>
</dbReference>
<name>A0AAD5NK77_ACENE</name>
<dbReference type="AlphaFoldDB" id="A0AAD5NK77"/>
<accession>A0AAD5NK77</accession>
<keyword evidence="3" id="KW-0813">Transport</keyword>
<dbReference type="PRINTS" id="PR00171">
    <property type="entry name" value="SUGRTRNSPORT"/>
</dbReference>
<feature type="transmembrane region" description="Helical" evidence="10">
    <location>
        <begin position="400"/>
        <end position="419"/>
    </location>
</feature>
<comment type="caution">
    <text evidence="12">The sequence shown here is derived from an EMBL/GenBank/DDBJ whole genome shotgun (WGS) entry which is preliminary data.</text>
</comment>
<reference evidence="12" key="1">
    <citation type="journal article" date="2022" name="Plant J.">
        <title>Strategies of tolerance reflected in two North American maple genomes.</title>
        <authorList>
            <person name="McEvoy S.L."/>
            <person name="Sezen U.U."/>
            <person name="Trouern-Trend A."/>
            <person name="McMahon S.M."/>
            <person name="Schaberg P.G."/>
            <person name="Yang J."/>
            <person name="Wegrzyn J.L."/>
            <person name="Swenson N.G."/>
        </authorList>
    </citation>
    <scope>NUCLEOTIDE SEQUENCE</scope>
    <source>
        <strain evidence="12">91603</strain>
    </source>
</reference>
<evidence type="ECO:0000256" key="5">
    <source>
        <dbReference type="ARBA" id="ARBA00022597"/>
    </source>
</evidence>
<evidence type="ECO:0000259" key="11">
    <source>
        <dbReference type="PROSITE" id="PS50850"/>
    </source>
</evidence>
<feature type="domain" description="Major facilitator superfamily (MFS) profile" evidence="11">
    <location>
        <begin position="36"/>
        <end position="455"/>
    </location>
</feature>
<dbReference type="InterPro" id="IPR005829">
    <property type="entry name" value="Sugar_transporter_CS"/>
</dbReference>
<dbReference type="GO" id="GO:0005886">
    <property type="term" value="C:plasma membrane"/>
    <property type="evidence" value="ECO:0007669"/>
    <property type="project" value="UniProtKB-SubCell"/>
</dbReference>
<protein>
    <recommendedName>
        <fullName evidence="11">Major facilitator superfamily (MFS) profile domain-containing protein</fullName>
    </recommendedName>
</protein>
<feature type="transmembrane region" description="Helical" evidence="10">
    <location>
        <begin position="69"/>
        <end position="89"/>
    </location>
</feature>
<sequence>MESESLEKKLVTHKGISDGSDMPECDSLATPAALHSSFIASCGWFVVGCCTGYSSPAESGIMEELGLSLAAYSVFGSVVTIGVLIGSIINGKVSDLIGRKGAMWLCHLFFITGWLAIAFSKGAWLLDLGRVSLGIGIGLNAYAATMYVAEITPKNIRGALTSASQVIFGCGMSFTYILGTVVSWRVLALIAAVPCLVQVVGTFFIPESPRWLAKIGRDKDLEASLQSLRGKNADIYQETVNIKDYTVQGLSEDRFLNLFQRKYAYSLMVGIGLMCFGDLGGTSGIMFYASSIFEEANFSSKVGNISLAVVQIPTSILSVILVDKLGRRPLLMVSTTGMCLSFVLLGFSACLKDLQQWKEITPILVCVGILGFILAFSIGMSAIPALIMSEIFPINIKGSAGSLAIFLSSSCGWIVSFSFNFMMEWSSKGTWPYQIPATGALLFHLGGSDGNKEQRRFGKSAADKEEVGKRQSGEAAGRRRR</sequence>
<reference evidence="12" key="2">
    <citation type="submission" date="2023-02" db="EMBL/GenBank/DDBJ databases">
        <authorList>
            <person name="Swenson N.G."/>
            <person name="Wegrzyn J.L."/>
            <person name="Mcevoy S.L."/>
        </authorList>
    </citation>
    <scope>NUCLEOTIDE SEQUENCE</scope>
    <source>
        <strain evidence="12">91603</strain>
        <tissue evidence="12">Leaf</tissue>
    </source>
</reference>
<keyword evidence="5" id="KW-0762">Sugar transport</keyword>
<dbReference type="PANTHER" id="PTHR48021:SF48">
    <property type="entry name" value="MAJOR FACILITATOR SUPERFAMILY (MFS) PROFILE DOMAIN-CONTAINING PROTEIN"/>
    <property type="match status" value="1"/>
</dbReference>
<evidence type="ECO:0000256" key="7">
    <source>
        <dbReference type="ARBA" id="ARBA00022989"/>
    </source>
</evidence>
<feature type="compositionally biased region" description="Basic and acidic residues" evidence="9">
    <location>
        <begin position="450"/>
        <end position="472"/>
    </location>
</feature>
<feature type="transmembrane region" description="Helical" evidence="10">
    <location>
        <begin position="156"/>
        <end position="178"/>
    </location>
</feature>
<evidence type="ECO:0000313" key="13">
    <source>
        <dbReference type="Proteomes" id="UP001064489"/>
    </source>
</evidence>
<evidence type="ECO:0000256" key="3">
    <source>
        <dbReference type="ARBA" id="ARBA00022448"/>
    </source>
</evidence>
<dbReference type="PROSITE" id="PS00216">
    <property type="entry name" value="SUGAR_TRANSPORT_1"/>
    <property type="match status" value="1"/>
</dbReference>
<dbReference type="InterPro" id="IPR020846">
    <property type="entry name" value="MFS_dom"/>
</dbReference>
<gene>
    <name evidence="12" type="ORF">LWI28_022686</name>
</gene>
<dbReference type="InterPro" id="IPR036259">
    <property type="entry name" value="MFS_trans_sf"/>
</dbReference>
<evidence type="ECO:0000256" key="2">
    <source>
        <dbReference type="ARBA" id="ARBA00010992"/>
    </source>
</evidence>
<evidence type="ECO:0000313" key="12">
    <source>
        <dbReference type="EMBL" id="KAI9161996.1"/>
    </source>
</evidence>
<evidence type="ECO:0000256" key="6">
    <source>
        <dbReference type="ARBA" id="ARBA00022692"/>
    </source>
</evidence>
<keyword evidence="6 10" id="KW-0812">Transmembrane</keyword>
<organism evidence="12 13">
    <name type="scientific">Acer negundo</name>
    <name type="common">Box elder</name>
    <dbReference type="NCBI Taxonomy" id="4023"/>
    <lineage>
        <taxon>Eukaryota</taxon>
        <taxon>Viridiplantae</taxon>
        <taxon>Streptophyta</taxon>
        <taxon>Embryophyta</taxon>
        <taxon>Tracheophyta</taxon>
        <taxon>Spermatophyta</taxon>
        <taxon>Magnoliopsida</taxon>
        <taxon>eudicotyledons</taxon>
        <taxon>Gunneridae</taxon>
        <taxon>Pentapetalae</taxon>
        <taxon>rosids</taxon>
        <taxon>malvids</taxon>
        <taxon>Sapindales</taxon>
        <taxon>Sapindaceae</taxon>
        <taxon>Hippocastanoideae</taxon>
        <taxon>Acereae</taxon>
        <taxon>Acer</taxon>
    </lineage>
</organism>
<dbReference type="GO" id="GO:0051119">
    <property type="term" value="F:sugar transmembrane transporter activity"/>
    <property type="evidence" value="ECO:0007669"/>
    <property type="project" value="InterPro"/>
</dbReference>
<feature type="transmembrane region" description="Helical" evidence="10">
    <location>
        <begin position="131"/>
        <end position="149"/>
    </location>
</feature>
<dbReference type="InterPro" id="IPR003663">
    <property type="entry name" value="Sugar/inositol_transpt"/>
</dbReference>
<keyword evidence="4" id="KW-1003">Cell membrane</keyword>
<feature type="transmembrane region" description="Helical" evidence="10">
    <location>
        <begin position="329"/>
        <end position="348"/>
    </location>
</feature>
<feature type="transmembrane region" description="Helical" evidence="10">
    <location>
        <begin position="101"/>
        <end position="119"/>
    </location>
</feature>
<dbReference type="Gene3D" id="1.20.1250.20">
    <property type="entry name" value="MFS general substrate transporter like domains"/>
    <property type="match status" value="1"/>
</dbReference>
<comment type="subcellular location">
    <subcellularLocation>
        <location evidence="1">Cell membrane</location>
        <topology evidence="1">Multi-pass membrane protein</topology>
    </subcellularLocation>
</comment>
<dbReference type="EMBL" id="JAJSOW010000106">
    <property type="protein sequence ID" value="KAI9161996.1"/>
    <property type="molecule type" value="Genomic_DNA"/>
</dbReference>
<dbReference type="Pfam" id="PF00083">
    <property type="entry name" value="Sugar_tr"/>
    <property type="match status" value="1"/>
</dbReference>
<feature type="transmembrane region" description="Helical" evidence="10">
    <location>
        <begin position="360"/>
        <end position="388"/>
    </location>
</feature>
<comment type="similarity">
    <text evidence="2">Belongs to the major facilitator superfamily. Sugar transporter (TC 2.A.1.1) family.</text>
</comment>
<dbReference type="InterPro" id="IPR044775">
    <property type="entry name" value="MFS_ERD6/Tret1-like"/>
</dbReference>
<evidence type="ECO:0000256" key="8">
    <source>
        <dbReference type="ARBA" id="ARBA00023136"/>
    </source>
</evidence>
<keyword evidence="7 10" id="KW-1133">Transmembrane helix</keyword>
<feature type="region of interest" description="Disordered" evidence="9">
    <location>
        <begin position="450"/>
        <end position="481"/>
    </location>
</feature>
<dbReference type="CDD" id="cd17358">
    <property type="entry name" value="MFS_GLUT6_8_Class3_like"/>
    <property type="match status" value="1"/>
</dbReference>